<name>A0AAV2GUB8_9ROSI</name>
<dbReference type="AlphaFoldDB" id="A0AAV2GUB8"/>
<proteinExistence type="predicted"/>
<dbReference type="EMBL" id="OZ034822">
    <property type="protein sequence ID" value="CAL1413739.1"/>
    <property type="molecule type" value="Genomic_DNA"/>
</dbReference>
<reference evidence="1 2" key="1">
    <citation type="submission" date="2024-04" db="EMBL/GenBank/DDBJ databases">
        <authorList>
            <person name="Fracassetti M."/>
        </authorList>
    </citation>
    <scope>NUCLEOTIDE SEQUENCE [LARGE SCALE GENOMIC DNA]</scope>
</reference>
<organism evidence="1 2">
    <name type="scientific">Linum trigynum</name>
    <dbReference type="NCBI Taxonomy" id="586398"/>
    <lineage>
        <taxon>Eukaryota</taxon>
        <taxon>Viridiplantae</taxon>
        <taxon>Streptophyta</taxon>
        <taxon>Embryophyta</taxon>
        <taxon>Tracheophyta</taxon>
        <taxon>Spermatophyta</taxon>
        <taxon>Magnoliopsida</taxon>
        <taxon>eudicotyledons</taxon>
        <taxon>Gunneridae</taxon>
        <taxon>Pentapetalae</taxon>
        <taxon>rosids</taxon>
        <taxon>fabids</taxon>
        <taxon>Malpighiales</taxon>
        <taxon>Linaceae</taxon>
        <taxon>Linum</taxon>
    </lineage>
</organism>
<sequence>MESTEDIDKFLVSLWFIWTERNSHLWNNQKREEWEIIDRTIQWLEEYNHHQLTPTTDGQKKITTWKPSMAGVYKINVDATVFEGNGYGFGVVIRYEFGNFCLAGVKCTRRQWLPEFAEVTVIDFGLEVAKSIIFHLD</sequence>
<protein>
    <recommendedName>
        <fullName evidence="3">RNase H type-1 domain-containing protein</fullName>
    </recommendedName>
</protein>
<gene>
    <name evidence="1" type="ORF">LTRI10_LOCUS52947</name>
</gene>
<evidence type="ECO:0000313" key="1">
    <source>
        <dbReference type="EMBL" id="CAL1413739.1"/>
    </source>
</evidence>
<dbReference type="PANTHER" id="PTHR47074">
    <property type="entry name" value="BNAC02G40300D PROTEIN"/>
    <property type="match status" value="1"/>
</dbReference>
<dbReference type="InterPro" id="IPR052929">
    <property type="entry name" value="RNase_H-like_EbsB-rel"/>
</dbReference>
<evidence type="ECO:0000313" key="2">
    <source>
        <dbReference type="Proteomes" id="UP001497516"/>
    </source>
</evidence>
<accession>A0AAV2GUB8</accession>
<evidence type="ECO:0008006" key="3">
    <source>
        <dbReference type="Google" id="ProtNLM"/>
    </source>
</evidence>
<dbReference type="PANTHER" id="PTHR47074:SF48">
    <property type="entry name" value="POLYNUCLEOTIDYL TRANSFERASE, RIBONUCLEASE H-LIKE SUPERFAMILY PROTEIN"/>
    <property type="match status" value="1"/>
</dbReference>
<keyword evidence="2" id="KW-1185">Reference proteome</keyword>
<dbReference type="Proteomes" id="UP001497516">
    <property type="component" value="Chromosome 9"/>
</dbReference>